<dbReference type="AlphaFoldDB" id="A0A225UVK4"/>
<dbReference type="EMBL" id="NBNE01011235">
    <property type="protein sequence ID" value="OWY96778.1"/>
    <property type="molecule type" value="Genomic_DNA"/>
</dbReference>
<proteinExistence type="predicted"/>
<feature type="coiled-coil region" evidence="1">
    <location>
        <begin position="95"/>
        <end position="122"/>
    </location>
</feature>
<evidence type="ECO:0000313" key="2">
    <source>
        <dbReference type="EMBL" id="OWY96778.1"/>
    </source>
</evidence>
<evidence type="ECO:0000313" key="3">
    <source>
        <dbReference type="Proteomes" id="UP000198211"/>
    </source>
</evidence>
<sequence length="204" mass="22826">MHARNAVARSRREVDTARAANVPLQDDLRRVNALLVAHAEEHQRDVTRVRDLEASSSAAETARVTAQAARDDAQALLLPATSRADAFRVALVSSRRAASQRRVQAQDRERRLQARLVSLEIARLERLIDDSDRAYTERTLMWRRLLREARIGREERDALVGRLRNMVLAVGGSLDVTALVRQLEGRVEAAVHAAIPLPPDLDPE</sequence>
<protein>
    <submittedName>
        <fullName evidence="2">Uncharacterized protein</fullName>
    </submittedName>
</protein>
<organism evidence="2 3">
    <name type="scientific">Phytophthora megakarya</name>
    <dbReference type="NCBI Taxonomy" id="4795"/>
    <lineage>
        <taxon>Eukaryota</taxon>
        <taxon>Sar</taxon>
        <taxon>Stramenopiles</taxon>
        <taxon>Oomycota</taxon>
        <taxon>Peronosporomycetes</taxon>
        <taxon>Peronosporales</taxon>
        <taxon>Peronosporaceae</taxon>
        <taxon>Phytophthora</taxon>
    </lineage>
</organism>
<comment type="caution">
    <text evidence="2">The sequence shown here is derived from an EMBL/GenBank/DDBJ whole genome shotgun (WGS) entry which is preliminary data.</text>
</comment>
<keyword evidence="3" id="KW-1185">Reference proteome</keyword>
<name>A0A225UVK4_9STRA</name>
<dbReference type="Proteomes" id="UP000198211">
    <property type="component" value="Unassembled WGS sequence"/>
</dbReference>
<dbReference type="OrthoDB" id="129921at2759"/>
<reference evidence="3" key="1">
    <citation type="submission" date="2017-03" db="EMBL/GenBank/DDBJ databases">
        <title>Phytopthora megakarya and P. palmivora, two closely related causual agents of cacao black pod achieved similar genome size and gene model numbers by different mechanisms.</title>
        <authorList>
            <person name="Ali S."/>
            <person name="Shao J."/>
            <person name="Larry D.J."/>
            <person name="Kronmiller B."/>
            <person name="Shen D."/>
            <person name="Strem M.D."/>
            <person name="Melnick R.L."/>
            <person name="Guiltinan M.J."/>
            <person name="Tyler B.M."/>
            <person name="Meinhardt L.W."/>
            <person name="Bailey B.A."/>
        </authorList>
    </citation>
    <scope>NUCLEOTIDE SEQUENCE [LARGE SCALE GENOMIC DNA]</scope>
    <source>
        <strain evidence="3">zdho120</strain>
    </source>
</reference>
<keyword evidence="1" id="KW-0175">Coiled coil</keyword>
<gene>
    <name evidence="2" type="ORF">PHMEG_00032872</name>
</gene>
<evidence type="ECO:0000256" key="1">
    <source>
        <dbReference type="SAM" id="Coils"/>
    </source>
</evidence>
<feature type="non-terminal residue" evidence="2">
    <location>
        <position position="204"/>
    </location>
</feature>
<dbReference type="STRING" id="4795.A0A225UVK4"/>
<accession>A0A225UVK4</accession>